<evidence type="ECO:0000313" key="1">
    <source>
        <dbReference type="WBParaSite" id="MCU_000283-RA"/>
    </source>
</evidence>
<accession>A0A5K3EH80</accession>
<protein>
    <submittedName>
        <fullName evidence="1">Uncharacterized protein</fullName>
    </submittedName>
</protein>
<name>A0A5K3EH80_MESCO</name>
<dbReference type="AlphaFoldDB" id="A0A5K3EH80"/>
<reference evidence="1" key="1">
    <citation type="submission" date="2019-11" db="UniProtKB">
        <authorList>
            <consortium name="WormBaseParasite"/>
        </authorList>
    </citation>
    <scope>IDENTIFICATION</scope>
</reference>
<proteinExistence type="predicted"/>
<dbReference type="WBParaSite" id="MCU_000283-RA">
    <property type="protein sequence ID" value="MCU_000283-RA"/>
    <property type="gene ID" value="MCU_000283"/>
</dbReference>
<organism evidence="1">
    <name type="scientific">Mesocestoides corti</name>
    <name type="common">Flatworm</name>
    <dbReference type="NCBI Taxonomy" id="53468"/>
    <lineage>
        <taxon>Eukaryota</taxon>
        <taxon>Metazoa</taxon>
        <taxon>Spiralia</taxon>
        <taxon>Lophotrochozoa</taxon>
        <taxon>Platyhelminthes</taxon>
        <taxon>Cestoda</taxon>
        <taxon>Eucestoda</taxon>
        <taxon>Cyclophyllidea</taxon>
        <taxon>Mesocestoididae</taxon>
        <taxon>Mesocestoides</taxon>
    </lineage>
</organism>
<sequence length="75" mass="8555">MDHYPARYGVRECQTGYFNNYEQCGEPSQKPTLCLSAIKWHGRKINSHPDTARYEKANTMSGMASVMQQNTRAVV</sequence>